<gene>
    <name evidence="9" type="ORF">SAMN05216233_11641</name>
</gene>
<proteinExistence type="inferred from homology"/>
<evidence type="ECO:0000256" key="6">
    <source>
        <dbReference type="ARBA" id="ARBA00023136"/>
    </source>
</evidence>
<dbReference type="EMBL" id="FMUX01000016">
    <property type="protein sequence ID" value="SCY68184.1"/>
    <property type="molecule type" value="Genomic_DNA"/>
</dbReference>
<name>A0A1G5HWT3_9BACT</name>
<dbReference type="GO" id="GO:0015562">
    <property type="term" value="F:efflux transmembrane transporter activity"/>
    <property type="evidence" value="ECO:0007669"/>
    <property type="project" value="InterPro"/>
</dbReference>
<dbReference type="PANTHER" id="PTHR30026:SF20">
    <property type="entry name" value="OUTER MEMBRANE PROTEIN TOLC"/>
    <property type="match status" value="1"/>
</dbReference>
<dbReference type="Gene3D" id="1.20.1600.10">
    <property type="entry name" value="Outer membrane efflux proteins (OEP)"/>
    <property type="match status" value="1"/>
</dbReference>
<dbReference type="Gene3D" id="3.40.50.2300">
    <property type="match status" value="2"/>
</dbReference>
<keyword evidence="4" id="KW-1134">Transmembrane beta strand</keyword>
<keyword evidence="5" id="KW-0812">Transmembrane</keyword>
<protein>
    <submittedName>
        <fullName evidence="9">Outer membrane protein TolC</fullName>
    </submittedName>
</protein>
<dbReference type="OrthoDB" id="9771205at2"/>
<dbReference type="Proteomes" id="UP000198870">
    <property type="component" value="Unassembled WGS sequence"/>
</dbReference>
<comment type="subcellular location">
    <subcellularLocation>
        <location evidence="1">Cell outer membrane</location>
    </subcellularLocation>
</comment>
<dbReference type="Pfam" id="PF02321">
    <property type="entry name" value="OEP"/>
    <property type="match status" value="2"/>
</dbReference>
<evidence type="ECO:0000256" key="5">
    <source>
        <dbReference type="ARBA" id="ARBA00022692"/>
    </source>
</evidence>
<evidence type="ECO:0000313" key="9">
    <source>
        <dbReference type="EMBL" id="SCY68184.1"/>
    </source>
</evidence>
<evidence type="ECO:0000256" key="4">
    <source>
        <dbReference type="ARBA" id="ARBA00022452"/>
    </source>
</evidence>
<keyword evidence="10" id="KW-1185">Reference proteome</keyword>
<dbReference type="STRING" id="419481.SAMN05216233_11641"/>
<dbReference type="GO" id="GO:0009279">
    <property type="term" value="C:cell outer membrane"/>
    <property type="evidence" value="ECO:0007669"/>
    <property type="project" value="UniProtKB-SubCell"/>
</dbReference>
<dbReference type="PANTHER" id="PTHR30026">
    <property type="entry name" value="OUTER MEMBRANE PROTEIN TOLC"/>
    <property type="match status" value="1"/>
</dbReference>
<evidence type="ECO:0000256" key="2">
    <source>
        <dbReference type="ARBA" id="ARBA00007613"/>
    </source>
</evidence>
<dbReference type="InterPro" id="IPR003423">
    <property type="entry name" value="OMP_efflux"/>
</dbReference>
<sequence>MTRTSTCFVIMLVTLLTLASSAVAVTGLPVARIGIVTDGPWARYPDSLELFKQEIITLAEGEFDIRFPSNRILDGGWNAGAVTAALDTLLEAPDVDLVVALGVVASNEACRLNKLKKPVIAPFIVDDRLQRLPFKDGTSGVPNLNYINVQKSISEEVKLFTDIAPFKTLTVIADQFEINALEDVAKHMKAYEDEYGIGVEVIAYDASAEKTLEKLTPSTEAVFVTSLLRMPPDEFEKLVAGFIDRMLPSFSFWGMGDVETGILATMTPRSNIQHLARSVAVNVMEVLRGKNAGDLPVFFSRGRSLTINWATAKAIEVYPKWDIITGAELLNNHVEGVGRRMTLEGAVNESVRANLDLKALDRAVASGMEDVKKSRADLLPQVDIGSEARMIDDDRARAAQGQRPEKTWSGSLTGSQVIYSDKAWSAYTVSKQTQKALEEDRETLRLDIINSAAVAYLNVLRAEAVLNIQTDNLKLTRANLERAKVRVSVGAAGPEEVYRWESELANRLQDALNAESSLLDARSEMNRIMDRPLTEAFAPAEAGIRDPVSVVGEPRIFPYLETPRRVRVLSDFFQEESRAKAPELRAIDAQIAARMRVLTAAKREFWLPTFELVGNVTEVFDTSGDGTEFPPTTPEVPDDTNWTVGVTASLPLFSGGERSAELRQAREEIQRLGREREAAAARISQRAVVAMNRVRASYPGIRLSKDAAESAANNLQLVTDSYVRGVLSIIDLLDAQNLALVAEQQAANAVYDFLTDLMEVQRSVGAYFLYADQAERDVWFDLIEAYFSQ</sequence>
<feature type="chain" id="PRO_5011596848" evidence="8">
    <location>
        <begin position="25"/>
        <end position="789"/>
    </location>
</feature>
<dbReference type="GO" id="GO:0015288">
    <property type="term" value="F:porin activity"/>
    <property type="evidence" value="ECO:0007669"/>
    <property type="project" value="TreeGrafter"/>
</dbReference>
<evidence type="ECO:0000256" key="7">
    <source>
        <dbReference type="ARBA" id="ARBA00023237"/>
    </source>
</evidence>
<accession>A0A1G5HWT3</accession>
<dbReference type="RefSeq" id="WP_092212983.1">
    <property type="nucleotide sequence ID" value="NZ_FMUX01000016.1"/>
</dbReference>
<evidence type="ECO:0000313" key="10">
    <source>
        <dbReference type="Proteomes" id="UP000198870"/>
    </source>
</evidence>
<reference evidence="9 10" key="1">
    <citation type="submission" date="2016-10" db="EMBL/GenBank/DDBJ databases">
        <authorList>
            <person name="de Groot N.N."/>
        </authorList>
    </citation>
    <scope>NUCLEOTIDE SEQUENCE [LARGE SCALE GENOMIC DNA]</scope>
    <source>
        <strain evidence="9 10">AA1</strain>
    </source>
</reference>
<evidence type="ECO:0000256" key="1">
    <source>
        <dbReference type="ARBA" id="ARBA00004442"/>
    </source>
</evidence>
<comment type="similarity">
    <text evidence="2">Belongs to the outer membrane factor (OMF) (TC 1.B.17) family.</text>
</comment>
<evidence type="ECO:0000256" key="8">
    <source>
        <dbReference type="SAM" id="SignalP"/>
    </source>
</evidence>
<dbReference type="InterPro" id="IPR051906">
    <property type="entry name" value="TolC-like"/>
</dbReference>
<keyword evidence="3" id="KW-0813">Transport</keyword>
<evidence type="ECO:0000256" key="3">
    <source>
        <dbReference type="ARBA" id="ARBA00022448"/>
    </source>
</evidence>
<keyword evidence="6" id="KW-0472">Membrane</keyword>
<feature type="signal peptide" evidence="8">
    <location>
        <begin position="1"/>
        <end position="24"/>
    </location>
</feature>
<dbReference type="GO" id="GO:1990281">
    <property type="term" value="C:efflux pump complex"/>
    <property type="evidence" value="ECO:0007669"/>
    <property type="project" value="TreeGrafter"/>
</dbReference>
<keyword evidence="8" id="KW-0732">Signal</keyword>
<dbReference type="AlphaFoldDB" id="A0A1G5HWT3"/>
<keyword evidence="7" id="KW-0998">Cell outer membrane</keyword>
<organism evidence="9 10">
    <name type="scientific">Desulfoluna spongiiphila</name>
    <dbReference type="NCBI Taxonomy" id="419481"/>
    <lineage>
        <taxon>Bacteria</taxon>
        <taxon>Pseudomonadati</taxon>
        <taxon>Thermodesulfobacteriota</taxon>
        <taxon>Desulfobacteria</taxon>
        <taxon>Desulfobacterales</taxon>
        <taxon>Desulfolunaceae</taxon>
        <taxon>Desulfoluna</taxon>
    </lineage>
</organism>
<dbReference type="SUPFAM" id="SSF56954">
    <property type="entry name" value="Outer membrane efflux proteins (OEP)"/>
    <property type="match status" value="1"/>
</dbReference>